<name>A0A847SGL2_9NEIS</name>
<evidence type="ECO:0000313" key="2">
    <source>
        <dbReference type="EMBL" id="NLR76516.1"/>
    </source>
</evidence>
<gene>
    <name evidence="2" type="ORF">HF682_15215</name>
</gene>
<accession>A0A847SGL2</accession>
<evidence type="ECO:0000313" key="3">
    <source>
        <dbReference type="Proteomes" id="UP000587991"/>
    </source>
</evidence>
<sequence length="161" mass="17329">MRILVLTLLMLGLAAQAAPASKPAPASPPAQSAVDPGPTLPARSDVVSWSILKRIQVVQQNRVMVPRFDPVILALEGKVVKVQGFMLPLDMTEQQKHFILSSVSPSCPYCLPAGPEGLMEVVSPSAIRFSQDPVVVEGKLVLLHKNENGLLYKLVDGKATR</sequence>
<evidence type="ECO:0000256" key="1">
    <source>
        <dbReference type="SAM" id="SignalP"/>
    </source>
</evidence>
<dbReference type="AlphaFoldDB" id="A0A847SGL2"/>
<comment type="caution">
    <text evidence="2">The sequence shown here is derived from an EMBL/GenBank/DDBJ whole genome shotgun (WGS) entry which is preliminary data.</text>
</comment>
<keyword evidence="3" id="KW-1185">Reference proteome</keyword>
<dbReference type="EMBL" id="JABAIM010000004">
    <property type="protein sequence ID" value="NLR76516.1"/>
    <property type="molecule type" value="Genomic_DNA"/>
</dbReference>
<keyword evidence="1" id="KW-0732">Signal</keyword>
<dbReference type="Proteomes" id="UP000587991">
    <property type="component" value="Unassembled WGS sequence"/>
</dbReference>
<feature type="signal peptide" evidence="1">
    <location>
        <begin position="1"/>
        <end position="17"/>
    </location>
</feature>
<dbReference type="Gene3D" id="2.40.50.870">
    <property type="entry name" value="Protein of unknown function (DUF3299)"/>
    <property type="match status" value="1"/>
</dbReference>
<dbReference type="RefSeq" id="WP_168878192.1">
    <property type="nucleotide sequence ID" value="NZ_JABAIM010000004.1"/>
</dbReference>
<organism evidence="2 3">
    <name type="scientific">Leeia aquatica</name>
    <dbReference type="NCBI Taxonomy" id="2725557"/>
    <lineage>
        <taxon>Bacteria</taxon>
        <taxon>Pseudomonadati</taxon>
        <taxon>Pseudomonadota</taxon>
        <taxon>Betaproteobacteria</taxon>
        <taxon>Neisseriales</taxon>
        <taxon>Leeiaceae</taxon>
        <taxon>Leeia</taxon>
    </lineage>
</organism>
<proteinExistence type="predicted"/>
<dbReference type="InterPro" id="IPR021727">
    <property type="entry name" value="DUF3299"/>
</dbReference>
<dbReference type="Pfam" id="PF11736">
    <property type="entry name" value="DUF3299"/>
    <property type="match status" value="1"/>
</dbReference>
<reference evidence="2 3" key="1">
    <citation type="submission" date="2020-04" db="EMBL/GenBank/DDBJ databases">
        <title>Draft genome of Leeia sp. IMCC25680.</title>
        <authorList>
            <person name="Song J."/>
            <person name="Cho J.-C."/>
        </authorList>
    </citation>
    <scope>NUCLEOTIDE SEQUENCE [LARGE SCALE GENOMIC DNA]</scope>
    <source>
        <strain evidence="2 3">IMCC25680</strain>
    </source>
</reference>
<feature type="chain" id="PRO_5032650911" evidence="1">
    <location>
        <begin position="18"/>
        <end position="161"/>
    </location>
</feature>
<protein>
    <submittedName>
        <fullName evidence="2">DUF3299 domain-containing protein</fullName>
    </submittedName>
</protein>